<accession>A0AAD8XLQ4</accession>
<evidence type="ECO:0000256" key="1">
    <source>
        <dbReference type="SAM" id="SignalP"/>
    </source>
</evidence>
<evidence type="ECO:0000313" key="2">
    <source>
        <dbReference type="EMBL" id="KAK1729691.1"/>
    </source>
</evidence>
<keyword evidence="1" id="KW-0732">Signal</keyword>
<dbReference type="EMBL" id="JAHMHS010000010">
    <property type="protein sequence ID" value="KAK1729691.1"/>
    <property type="molecule type" value="Genomic_DNA"/>
</dbReference>
<dbReference type="Proteomes" id="UP001244207">
    <property type="component" value="Unassembled WGS sequence"/>
</dbReference>
<sequence>MLPCSALGTTTLILLAANVFRGQAVNAKTTWPRGQSVSERSLNHIMGHTLGIDGLDPRLQGENSTKTWQKPGQEVTKMAVCQGGRAHLWWCSNAKGLGFPTLQCSHHHPISLLGEAKGFTSVGLSTIRRDRKKSYLTLGEEEESGG</sequence>
<feature type="signal peptide" evidence="1">
    <location>
        <begin position="1"/>
        <end position="27"/>
    </location>
</feature>
<comment type="caution">
    <text evidence="2">The sequence shown here is derived from an EMBL/GenBank/DDBJ whole genome shotgun (WGS) entry which is preliminary data.</text>
</comment>
<feature type="chain" id="PRO_5041945873" evidence="1">
    <location>
        <begin position="28"/>
        <end position="146"/>
    </location>
</feature>
<proteinExistence type="predicted"/>
<protein>
    <submittedName>
        <fullName evidence="2">Uncharacterized protein</fullName>
    </submittedName>
</protein>
<organism evidence="2 3">
    <name type="scientific">Glomerella acutata</name>
    <name type="common">Colletotrichum acutatum</name>
    <dbReference type="NCBI Taxonomy" id="27357"/>
    <lineage>
        <taxon>Eukaryota</taxon>
        <taxon>Fungi</taxon>
        <taxon>Dikarya</taxon>
        <taxon>Ascomycota</taxon>
        <taxon>Pezizomycotina</taxon>
        <taxon>Sordariomycetes</taxon>
        <taxon>Hypocreomycetidae</taxon>
        <taxon>Glomerellales</taxon>
        <taxon>Glomerellaceae</taxon>
        <taxon>Colletotrichum</taxon>
        <taxon>Colletotrichum acutatum species complex</taxon>
    </lineage>
</organism>
<dbReference type="AlphaFoldDB" id="A0AAD8XLQ4"/>
<evidence type="ECO:0000313" key="3">
    <source>
        <dbReference type="Proteomes" id="UP001244207"/>
    </source>
</evidence>
<dbReference type="GeneID" id="85391188"/>
<keyword evidence="3" id="KW-1185">Reference proteome</keyword>
<reference evidence="2" key="1">
    <citation type="submission" date="2021-12" db="EMBL/GenBank/DDBJ databases">
        <title>Comparative genomics, transcriptomics and evolutionary studies reveal genomic signatures of adaptation to plant cell wall in hemibiotrophic fungi.</title>
        <authorList>
            <consortium name="DOE Joint Genome Institute"/>
            <person name="Baroncelli R."/>
            <person name="Diaz J.F."/>
            <person name="Benocci T."/>
            <person name="Peng M."/>
            <person name="Battaglia E."/>
            <person name="Haridas S."/>
            <person name="Andreopoulos W."/>
            <person name="Labutti K."/>
            <person name="Pangilinan J."/>
            <person name="Floch G.L."/>
            <person name="Makela M.R."/>
            <person name="Henrissat B."/>
            <person name="Grigoriev I.V."/>
            <person name="Crouch J.A."/>
            <person name="De Vries R.P."/>
            <person name="Sukno S.A."/>
            <person name="Thon M.R."/>
        </authorList>
    </citation>
    <scope>NUCLEOTIDE SEQUENCE</scope>
    <source>
        <strain evidence="2">CBS 112980</strain>
    </source>
</reference>
<dbReference type="RefSeq" id="XP_060369746.1">
    <property type="nucleotide sequence ID" value="XM_060507289.1"/>
</dbReference>
<gene>
    <name evidence="2" type="ORF">BDZ83DRAFT_604663</name>
</gene>
<name>A0AAD8XLQ4_GLOAC</name>